<accession>A0A371HVA5</accession>
<proteinExistence type="predicted"/>
<gene>
    <name evidence="2" type="ORF">CR513_09247</name>
</gene>
<dbReference type="EMBL" id="QJKJ01001629">
    <property type="protein sequence ID" value="RDY06721.1"/>
    <property type="molecule type" value="Genomic_DNA"/>
</dbReference>
<keyword evidence="3" id="KW-1185">Reference proteome</keyword>
<organism evidence="2 3">
    <name type="scientific">Mucuna pruriens</name>
    <name type="common">Velvet bean</name>
    <name type="synonym">Dolichos pruriens</name>
    <dbReference type="NCBI Taxonomy" id="157652"/>
    <lineage>
        <taxon>Eukaryota</taxon>
        <taxon>Viridiplantae</taxon>
        <taxon>Streptophyta</taxon>
        <taxon>Embryophyta</taxon>
        <taxon>Tracheophyta</taxon>
        <taxon>Spermatophyta</taxon>
        <taxon>Magnoliopsida</taxon>
        <taxon>eudicotyledons</taxon>
        <taxon>Gunneridae</taxon>
        <taxon>Pentapetalae</taxon>
        <taxon>rosids</taxon>
        <taxon>fabids</taxon>
        <taxon>Fabales</taxon>
        <taxon>Fabaceae</taxon>
        <taxon>Papilionoideae</taxon>
        <taxon>50 kb inversion clade</taxon>
        <taxon>NPAAA clade</taxon>
        <taxon>indigoferoid/millettioid clade</taxon>
        <taxon>Phaseoleae</taxon>
        <taxon>Mucuna</taxon>
    </lineage>
</organism>
<sequence>MTPMPNATIMLRQLGTQSKNEANPNINNNPLPEHGNPTIGAICEEDHLIDEAKKVKIPMKFILKQLAQQGMIPTKEHRENYPGGTKVKRMLQSLMDKGLVQVRRKDDEVVIVHQEEPFPYKNSKAVPWRYDVEVRTKSLSITNIARIGGITRSGRIYIPESLRKENPTKTTTNFGNKENSKGKRT</sequence>
<protein>
    <submittedName>
        <fullName evidence="2">Uncharacterized protein</fullName>
    </submittedName>
</protein>
<reference evidence="2" key="1">
    <citation type="submission" date="2018-05" db="EMBL/GenBank/DDBJ databases">
        <title>Draft genome of Mucuna pruriens seed.</title>
        <authorList>
            <person name="Nnadi N.E."/>
            <person name="Vos R."/>
            <person name="Hasami M.H."/>
            <person name="Devisetty U.K."/>
            <person name="Aguiy J.C."/>
        </authorList>
    </citation>
    <scope>NUCLEOTIDE SEQUENCE [LARGE SCALE GENOMIC DNA]</scope>
    <source>
        <strain evidence="2">JCA_2017</strain>
    </source>
</reference>
<feature type="compositionally biased region" description="Polar residues" evidence="1">
    <location>
        <begin position="168"/>
        <end position="177"/>
    </location>
</feature>
<dbReference type="PANTHER" id="PTHR32108">
    <property type="entry name" value="DNA-DIRECTED RNA POLYMERASE SUBUNIT ALPHA"/>
    <property type="match status" value="1"/>
</dbReference>
<feature type="region of interest" description="Disordered" evidence="1">
    <location>
        <begin position="161"/>
        <end position="185"/>
    </location>
</feature>
<evidence type="ECO:0000313" key="3">
    <source>
        <dbReference type="Proteomes" id="UP000257109"/>
    </source>
</evidence>
<evidence type="ECO:0000313" key="2">
    <source>
        <dbReference type="EMBL" id="RDY06721.1"/>
    </source>
</evidence>
<dbReference type="Proteomes" id="UP000257109">
    <property type="component" value="Unassembled WGS sequence"/>
</dbReference>
<evidence type="ECO:0000256" key="1">
    <source>
        <dbReference type="SAM" id="MobiDB-lite"/>
    </source>
</evidence>
<dbReference type="PANTHER" id="PTHR32108:SF9">
    <property type="entry name" value="REVERSE TRANSCRIPTASE RNASE H-LIKE DOMAIN-CONTAINING PROTEIN"/>
    <property type="match status" value="1"/>
</dbReference>
<comment type="caution">
    <text evidence="2">The sequence shown here is derived from an EMBL/GenBank/DDBJ whole genome shotgun (WGS) entry which is preliminary data.</text>
</comment>
<feature type="non-terminal residue" evidence="2">
    <location>
        <position position="1"/>
    </location>
</feature>
<name>A0A371HVA5_MUCPR</name>
<dbReference type="AlphaFoldDB" id="A0A371HVA5"/>